<sequence length="66" mass="7239">MSESSTCFDSFLLVGYSLDLSGSNKRRLEAFVATAEQKHYQLVVARFTLSSSVTTTAIRLADSMTV</sequence>
<organism evidence="1">
    <name type="scientific">Chlorobaculum parvum</name>
    <dbReference type="NCBI Taxonomy" id="274539"/>
    <lineage>
        <taxon>Bacteria</taxon>
        <taxon>Pseudomonadati</taxon>
        <taxon>Chlorobiota</taxon>
        <taxon>Chlorobiia</taxon>
        <taxon>Chlorobiales</taxon>
        <taxon>Chlorobiaceae</taxon>
        <taxon>Chlorobaculum</taxon>
    </lineage>
</organism>
<reference evidence="1" key="1">
    <citation type="journal article" date="2020" name="mSystems">
        <title>Genome- and Community-Level Interaction Insights into Carbon Utilization and Element Cycling Functions of Hydrothermarchaeota in Hydrothermal Sediment.</title>
        <authorList>
            <person name="Zhou Z."/>
            <person name="Liu Y."/>
            <person name="Xu W."/>
            <person name="Pan J."/>
            <person name="Luo Z.H."/>
            <person name="Li M."/>
        </authorList>
    </citation>
    <scope>NUCLEOTIDE SEQUENCE [LARGE SCALE GENOMIC DNA]</scope>
    <source>
        <strain evidence="1">HyVt-628</strain>
    </source>
</reference>
<comment type="caution">
    <text evidence="1">The sequence shown here is derived from an EMBL/GenBank/DDBJ whole genome shotgun (WGS) entry which is preliminary data.</text>
</comment>
<proteinExistence type="predicted"/>
<protein>
    <submittedName>
        <fullName evidence="1">Uncharacterized protein</fullName>
    </submittedName>
</protein>
<name>A0A7C5DBD4_9CHLB</name>
<dbReference type="EMBL" id="DRSK01000009">
    <property type="protein sequence ID" value="HHE07349.1"/>
    <property type="molecule type" value="Genomic_DNA"/>
</dbReference>
<accession>A0A7C5DBD4</accession>
<dbReference type="AlphaFoldDB" id="A0A7C5DBD4"/>
<gene>
    <name evidence="1" type="ORF">ENL01_00160</name>
</gene>
<dbReference type="Proteomes" id="UP000886059">
    <property type="component" value="Unassembled WGS sequence"/>
</dbReference>
<evidence type="ECO:0000313" key="1">
    <source>
        <dbReference type="EMBL" id="HHE07349.1"/>
    </source>
</evidence>